<evidence type="ECO:0000256" key="2">
    <source>
        <dbReference type="ARBA" id="ARBA00010617"/>
    </source>
</evidence>
<keyword evidence="10" id="KW-1185">Reference proteome</keyword>
<evidence type="ECO:0000313" key="10">
    <source>
        <dbReference type="Proteomes" id="UP000772434"/>
    </source>
</evidence>
<comment type="cofactor">
    <cofactor evidence="1">
        <name>heme</name>
        <dbReference type="ChEBI" id="CHEBI:30413"/>
    </cofactor>
</comment>
<keyword evidence="3" id="KW-0349">Heme</keyword>
<evidence type="ECO:0000256" key="7">
    <source>
        <dbReference type="ARBA" id="ARBA00023033"/>
    </source>
</evidence>
<dbReference type="PANTHER" id="PTHR46300">
    <property type="entry name" value="P450, PUTATIVE (EUROFUNG)-RELATED-RELATED"/>
    <property type="match status" value="1"/>
</dbReference>
<evidence type="ECO:0000256" key="4">
    <source>
        <dbReference type="ARBA" id="ARBA00022723"/>
    </source>
</evidence>
<dbReference type="Proteomes" id="UP000772434">
    <property type="component" value="Unassembled WGS sequence"/>
</dbReference>
<proteinExistence type="inferred from homology"/>
<evidence type="ECO:0000256" key="5">
    <source>
        <dbReference type="ARBA" id="ARBA00023002"/>
    </source>
</evidence>
<accession>A0A9P5U258</accession>
<dbReference type="Pfam" id="PF00067">
    <property type="entry name" value="p450"/>
    <property type="match status" value="1"/>
</dbReference>
<keyword evidence="8" id="KW-0472">Membrane</keyword>
<reference evidence="9" key="1">
    <citation type="submission" date="2020-11" db="EMBL/GenBank/DDBJ databases">
        <authorList>
            <consortium name="DOE Joint Genome Institute"/>
            <person name="Ahrendt S."/>
            <person name="Riley R."/>
            <person name="Andreopoulos W."/>
            <person name="Labutti K."/>
            <person name="Pangilinan J."/>
            <person name="Ruiz-Duenas F.J."/>
            <person name="Barrasa J.M."/>
            <person name="Sanchez-Garcia M."/>
            <person name="Camarero S."/>
            <person name="Miyauchi S."/>
            <person name="Serrano A."/>
            <person name="Linde D."/>
            <person name="Babiker R."/>
            <person name="Drula E."/>
            <person name="Ayuso-Fernandez I."/>
            <person name="Pacheco R."/>
            <person name="Padilla G."/>
            <person name="Ferreira P."/>
            <person name="Barriuso J."/>
            <person name="Kellner H."/>
            <person name="Castanera R."/>
            <person name="Alfaro M."/>
            <person name="Ramirez L."/>
            <person name="Pisabarro A.G."/>
            <person name="Kuo A."/>
            <person name="Tritt A."/>
            <person name="Lipzen A."/>
            <person name="He G."/>
            <person name="Yan M."/>
            <person name="Ng V."/>
            <person name="Cullen D."/>
            <person name="Martin F."/>
            <person name="Rosso M.-N."/>
            <person name="Henrissat B."/>
            <person name="Hibbett D."/>
            <person name="Martinez A.T."/>
            <person name="Grigoriev I.V."/>
        </authorList>
    </citation>
    <scope>NUCLEOTIDE SEQUENCE</scope>
    <source>
        <strain evidence="9">AH 40177</strain>
    </source>
</reference>
<dbReference type="Gene3D" id="1.10.630.10">
    <property type="entry name" value="Cytochrome P450"/>
    <property type="match status" value="1"/>
</dbReference>
<dbReference type="InterPro" id="IPR036396">
    <property type="entry name" value="Cyt_P450_sf"/>
</dbReference>
<organism evidence="9 10">
    <name type="scientific">Rhodocollybia butyracea</name>
    <dbReference type="NCBI Taxonomy" id="206335"/>
    <lineage>
        <taxon>Eukaryota</taxon>
        <taxon>Fungi</taxon>
        <taxon>Dikarya</taxon>
        <taxon>Basidiomycota</taxon>
        <taxon>Agaricomycotina</taxon>
        <taxon>Agaricomycetes</taxon>
        <taxon>Agaricomycetidae</taxon>
        <taxon>Agaricales</taxon>
        <taxon>Marasmiineae</taxon>
        <taxon>Omphalotaceae</taxon>
        <taxon>Rhodocollybia</taxon>
    </lineage>
</organism>
<dbReference type="GO" id="GO:0005506">
    <property type="term" value="F:iron ion binding"/>
    <property type="evidence" value="ECO:0007669"/>
    <property type="project" value="InterPro"/>
</dbReference>
<keyword evidence="8" id="KW-1133">Transmembrane helix</keyword>
<gene>
    <name evidence="9" type="ORF">BDP27DRAFT_1425922</name>
</gene>
<evidence type="ECO:0000256" key="8">
    <source>
        <dbReference type="SAM" id="Phobius"/>
    </source>
</evidence>
<keyword evidence="6" id="KW-0408">Iron</keyword>
<evidence type="ECO:0000256" key="1">
    <source>
        <dbReference type="ARBA" id="ARBA00001971"/>
    </source>
</evidence>
<dbReference type="GO" id="GO:0004497">
    <property type="term" value="F:monooxygenase activity"/>
    <property type="evidence" value="ECO:0007669"/>
    <property type="project" value="UniProtKB-KW"/>
</dbReference>
<evidence type="ECO:0000256" key="3">
    <source>
        <dbReference type="ARBA" id="ARBA00022617"/>
    </source>
</evidence>
<sequence>MSMAPGSSFLAFGIAVSAVALIYLFPRRRQSVVESYPPGPKSPNIPTLDAWVQYQDWGREYGSLLFFPMTQHPDVQTKAQAEIDHVIGRDRLPTFEDRQSLPYVESIYREIMRMHPPALLV</sequence>
<dbReference type="AlphaFoldDB" id="A0A9P5U258"/>
<dbReference type="OrthoDB" id="2789670at2759"/>
<dbReference type="PANTHER" id="PTHR46300:SF7">
    <property type="entry name" value="P450, PUTATIVE (EUROFUNG)-RELATED"/>
    <property type="match status" value="1"/>
</dbReference>
<dbReference type="SUPFAM" id="SSF48264">
    <property type="entry name" value="Cytochrome P450"/>
    <property type="match status" value="1"/>
</dbReference>
<keyword evidence="5" id="KW-0560">Oxidoreductase</keyword>
<keyword evidence="8" id="KW-0812">Transmembrane</keyword>
<comment type="caution">
    <text evidence="9">The sequence shown here is derived from an EMBL/GenBank/DDBJ whole genome shotgun (WGS) entry which is preliminary data.</text>
</comment>
<dbReference type="GO" id="GO:0020037">
    <property type="term" value="F:heme binding"/>
    <property type="evidence" value="ECO:0007669"/>
    <property type="project" value="InterPro"/>
</dbReference>
<dbReference type="GO" id="GO:0016705">
    <property type="term" value="F:oxidoreductase activity, acting on paired donors, with incorporation or reduction of molecular oxygen"/>
    <property type="evidence" value="ECO:0007669"/>
    <property type="project" value="InterPro"/>
</dbReference>
<keyword evidence="7" id="KW-0503">Monooxygenase</keyword>
<name>A0A9P5U258_9AGAR</name>
<keyword evidence="4" id="KW-0479">Metal-binding</keyword>
<comment type="similarity">
    <text evidence="2">Belongs to the cytochrome P450 family.</text>
</comment>
<dbReference type="InterPro" id="IPR050364">
    <property type="entry name" value="Cytochrome_P450_fung"/>
</dbReference>
<evidence type="ECO:0000256" key="6">
    <source>
        <dbReference type="ARBA" id="ARBA00023004"/>
    </source>
</evidence>
<protein>
    <submittedName>
        <fullName evidence="9">Cytochrome P450</fullName>
    </submittedName>
</protein>
<dbReference type="InterPro" id="IPR001128">
    <property type="entry name" value="Cyt_P450"/>
</dbReference>
<evidence type="ECO:0000313" key="9">
    <source>
        <dbReference type="EMBL" id="KAF9064350.1"/>
    </source>
</evidence>
<dbReference type="EMBL" id="JADNRY010000125">
    <property type="protein sequence ID" value="KAF9064350.1"/>
    <property type="molecule type" value="Genomic_DNA"/>
</dbReference>
<feature type="transmembrane region" description="Helical" evidence="8">
    <location>
        <begin position="6"/>
        <end position="25"/>
    </location>
</feature>